<feature type="region of interest" description="Disordered" evidence="1">
    <location>
        <begin position="126"/>
        <end position="170"/>
    </location>
</feature>
<evidence type="ECO:0000313" key="3">
    <source>
        <dbReference type="EMBL" id="SJL17536.1"/>
    </source>
</evidence>
<dbReference type="AlphaFoldDB" id="A0A284S985"/>
<gene>
    <name evidence="3" type="ORF">ARMOST_21088</name>
</gene>
<keyword evidence="4" id="KW-1185">Reference proteome</keyword>
<proteinExistence type="predicted"/>
<protein>
    <submittedName>
        <fullName evidence="3">Uncharacterized protein</fullName>
    </submittedName>
</protein>
<feature type="region of interest" description="Disordered" evidence="1">
    <location>
        <begin position="1"/>
        <end position="43"/>
    </location>
</feature>
<name>A0A284S985_ARMOS</name>
<dbReference type="STRING" id="47428.A0A284S985"/>
<evidence type="ECO:0000313" key="4">
    <source>
        <dbReference type="Proteomes" id="UP000219338"/>
    </source>
</evidence>
<evidence type="ECO:0000256" key="2">
    <source>
        <dbReference type="SAM" id="Phobius"/>
    </source>
</evidence>
<dbReference type="Proteomes" id="UP000219338">
    <property type="component" value="Unassembled WGS sequence"/>
</dbReference>
<evidence type="ECO:0000256" key="1">
    <source>
        <dbReference type="SAM" id="MobiDB-lite"/>
    </source>
</evidence>
<organism evidence="3 4">
    <name type="scientific">Armillaria ostoyae</name>
    <name type="common">Armillaria root rot fungus</name>
    <dbReference type="NCBI Taxonomy" id="47428"/>
    <lineage>
        <taxon>Eukaryota</taxon>
        <taxon>Fungi</taxon>
        <taxon>Dikarya</taxon>
        <taxon>Basidiomycota</taxon>
        <taxon>Agaricomycotina</taxon>
        <taxon>Agaricomycetes</taxon>
        <taxon>Agaricomycetidae</taxon>
        <taxon>Agaricales</taxon>
        <taxon>Marasmiineae</taxon>
        <taxon>Physalacriaceae</taxon>
        <taxon>Armillaria</taxon>
    </lineage>
</organism>
<dbReference type="EMBL" id="FUEG01000045">
    <property type="protein sequence ID" value="SJL17536.1"/>
    <property type="molecule type" value="Genomic_DNA"/>
</dbReference>
<keyword evidence="2" id="KW-0812">Transmembrane</keyword>
<keyword evidence="2" id="KW-0472">Membrane</keyword>
<dbReference type="OMA" id="CANEGSH"/>
<reference evidence="4" key="1">
    <citation type="journal article" date="2017" name="Nat. Ecol. Evol.">
        <title>Genome expansion and lineage-specific genetic innovations in the forest pathogenic fungi Armillaria.</title>
        <authorList>
            <person name="Sipos G."/>
            <person name="Prasanna A.N."/>
            <person name="Walter M.C."/>
            <person name="O'Connor E."/>
            <person name="Balint B."/>
            <person name="Krizsan K."/>
            <person name="Kiss B."/>
            <person name="Hess J."/>
            <person name="Varga T."/>
            <person name="Slot J."/>
            <person name="Riley R."/>
            <person name="Boka B."/>
            <person name="Rigling D."/>
            <person name="Barry K."/>
            <person name="Lee J."/>
            <person name="Mihaltcheva S."/>
            <person name="LaButti K."/>
            <person name="Lipzen A."/>
            <person name="Waldron R."/>
            <person name="Moloney N.M."/>
            <person name="Sperisen C."/>
            <person name="Kredics L."/>
            <person name="Vagvoelgyi C."/>
            <person name="Patrignani A."/>
            <person name="Fitzpatrick D."/>
            <person name="Nagy I."/>
            <person name="Doyle S."/>
            <person name="Anderson J.B."/>
            <person name="Grigoriev I.V."/>
            <person name="Gueldener U."/>
            <person name="Muensterkoetter M."/>
            <person name="Nagy L.G."/>
        </authorList>
    </citation>
    <scope>NUCLEOTIDE SEQUENCE [LARGE SCALE GENOMIC DNA]</scope>
    <source>
        <strain evidence="4">C18/9</strain>
    </source>
</reference>
<feature type="compositionally biased region" description="Polar residues" evidence="1">
    <location>
        <begin position="32"/>
        <end position="41"/>
    </location>
</feature>
<sequence length="366" mass="43775">MVHAANPWSSPPPLYSTFPGPDNHARTDPSNERTPLNSQTTRRPKCSYTILKVMIGLLLFIAFTWHCVNDYSNAHRTDVQERIRHREELDRLKRIEHEDTQRKLAHEREDEERRLAFEEEKQWMKDEEARRKEAHRQEDEQRKRDQSQEDEQRRQAHEEEDKRRKAEKEREDRIIRYRESLVARREQNVQAKENAMREDEERRKRAELTWQDLTPEKRCLSYEKRMYHAKLINIPYPYGEDAQSWCMKTAIDIHGVTYDHPEFCTKERQDDAVSIVGHWTVTSNEPTCKTWWGDHKKKGCYGSRKMRVEAHLFNHQAPWDNWAEMCFSTPSEFDRKSLAHPDTCENNGMFGTAGSWFIDVDESECP</sequence>
<feature type="transmembrane region" description="Helical" evidence="2">
    <location>
        <begin position="46"/>
        <end position="65"/>
    </location>
</feature>
<dbReference type="OrthoDB" id="3153758at2759"/>
<accession>A0A284S985</accession>
<keyword evidence="2" id="KW-1133">Transmembrane helix</keyword>